<dbReference type="eggNOG" id="ENOG5030Q62">
    <property type="taxonomic scope" value="Bacteria"/>
</dbReference>
<dbReference type="EMBL" id="HE774682">
    <property type="protein sequence ID" value="CCG54198.1"/>
    <property type="molecule type" value="Genomic_DNA"/>
</dbReference>
<evidence type="ECO:0000313" key="1">
    <source>
        <dbReference type="EMBL" id="CCG54198.1"/>
    </source>
</evidence>
<dbReference type="RefSeq" id="WP_014389316.1">
    <property type="nucleotide sequence ID" value="NC_017025.1"/>
</dbReference>
<name>H8XPY2_FLAIG</name>
<reference evidence="1 2" key="1">
    <citation type="journal article" date="2012" name="J. Bacteriol.">
        <title>Complete Genome Sequence of Flavobacterium indicum GPSTA100-9T, Isolated from Warm Spring Water.</title>
        <authorList>
            <person name="Barbier P."/>
            <person name="Houel A."/>
            <person name="Loux V."/>
            <person name="Poulain J."/>
            <person name="Bernardet J.F."/>
            <person name="Touchon M."/>
            <person name="Duchaud E."/>
        </authorList>
    </citation>
    <scope>NUCLEOTIDE SEQUENCE [LARGE SCALE GENOMIC DNA]</scope>
    <source>
        <strain evidence="2">DSM 17447 / CIP 109464 / GPTSA100-9</strain>
    </source>
</reference>
<organism evidence="1 2">
    <name type="scientific">Flavobacterium indicum (strain DSM 17447 / CIP 109464 / GPTSA100-9)</name>
    <dbReference type="NCBI Taxonomy" id="1094466"/>
    <lineage>
        <taxon>Bacteria</taxon>
        <taxon>Pseudomonadati</taxon>
        <taxon>Bacteroidota</taxon>
        <taxon>Flavobacteriia</taxon>
        <taxon>Flavobacteriales</taxon>
        <taxon>Flavobacteriaceae</taxon>
        <taxon>Flavobacterium</taxon>
    </lineage>
</organism>
<accession>H8XPY2</accession>
<dbReference type="PATRIC" id="fig|1094466.5.peg.2234"/>
<proteinExistence type="predicted"/>
<dbReference type="STRING" id="1094466.KQS_11400"/>
<gene>
    <name evidence="1" type="ordered locus">KQS_11400</name>
</gene>
<dbReference type="OrthoDB" id="1346937at2"/>
<dbReference type="Proteomes" id="UP000007599">
    <property type="component" value="Chromosome I"/>
</dbReference>
<dbReference type="AlphaFoldDB" id="H8XPY2"/>
<reference evidence="2" key="2">
    <citation type="submission" date="2012-03" db="EMBL/GenBank/DDBJ databases">
        <title>Complete genome sequence of Flavobacterium indicum GPTSA100-9T, isolated from warm spring water.</title>
        <authorList>
            <person name="Barbier P."/>
            <person name="Houel A."/>
            <person name="Loux V."/>
            <person name="Poulain J."/>
            <person name="Bernardet J.-F."/>
            <person name="Touchon M."/>
            <person name="Duchaud E."/>
        </authorList>
    </citation>
    <scope>NUCLEOTIDE SEQUENCE [LARGE SCALE GENOMIC DNA]</scope>
    <source>
        <strain evidence="2">DSM 17447 / CIP 109464 / GPTSA100-9</strain>
    </source>
</reference>
<evidence type="ECO:0000313" key="2">
    <source>
        <dbReference type="Proteomes" id="UP000007599"/>
    </source>
</evidence>
<protein>
    <submittedName>
        <fullName evidence="1">Uncharacterized protein</fullName>
    </submittedName>
</protein>
<sequence length="203" mass="24411">MKKIVVEKIEYCRSKDLKKYSKKVNLYFKRKFRFVFFILLASCGVQNPIDKDLYVKCPTDTTVVFYDKLDTLFSNAKYDTEVHTRSFIKNFTDKQFIDYSKPIELKIQKNQLFLKFEDALQRKFVLHFYGKHYKNKFVFYTNYETINFPLIFTTKQMTKYAVCFINKTTLEIKEYYVSEGMMLFFGAGHSSNRIYKFNTISNE</sequence>
<keyword evidence="2" id="KW-1185">Reference proteome</keyword>
<dbReference type="HOGENOM" id="CLU_1347242_0_0_10"/>
<dbReference type="KEGG" id="fin:KQS_11400"/>